<dbReference type="RefSeq" id="WP_153573070.1">
    <property type="nucleotide sequence ID" value="NZ_CP045725.1"/>
</dbReference>
<dbReference type="Gene3D" id="1.10.150.240">
    <property type="entry name" value="Putative phosphatase, domain 2"/>
    <property type="match status" value="1"/>
</dbReference>
<dbReference type="InterPro" id="IPR041492">
    <property type="entry name" value="HAD_2"/>
</dbReference>
<keyword evidence="1" id="KW-0378">Hydrolase</keyword>
<dbReference type="Proteomes" id="UP000386847">
    <property type="component" value="Chromosome"/>
</dbReference>
<gene>
    <name evidence="1" type="ORF">Rai3103_13790</name>
</gene>
<dbReference type="PANTHER" id="PTHR18901">
    <property type="entry name" value="2-DEOXYGLUCOSE-6-PHOSPHATE PHOSPHATASE 2"/>
    <property type="match status" value="1"/>
</dbReference>
<dbReference type="AlphaFoldDB" id="A0A5Q2FDU2"/>
<dbReference type="GO" id="GO:0016787">
    <property type="term" value="F:hydrolase activity"/>
    <property type="evidence" value="ECO:0007669"/>
    <property type="project" value="UniProtKB-KW"/>
</dbReference>
<dbReference type="InterPro" id="IPR023198">
    <property type="entry name" value="PGP-like_dom2"/>
</dbReference>
<dbReference type="NCBIfam" id="TIGR01509">
    <property type="entry name" value="HAD-SF-IA-v3"/>
    <property type="match status" value="1"/>
</dbReference>
<sequence>MLDEVRPDEVTLPSLGPQGHVGRPAACLWDFDGTLADTEPFWIEAEYELMDMLGGDWNEEHARRMIGADLTHSARYMLGVAGRDDVTPRWVVDWMVDRVTGRIRGADELAWRPGALGLLAALAEDDVPCALVSSSWRPVLDAVLERLPAGTFRASVAGDEVTCGKPAPDPYLRAADLLGVAAEDCVVFEDSVTGSTAGQAAGAWVIGVPNLVPLPVMPRRTVLRTLHGITPAALYAMRGAAIIEAVQ</sequence>
<proteinExistence type="predicted"/>
<dbReference type="SFLD" id="SFLDG01129">
    <property type="entry name" value="C1.5:_HAD__Beta-PGM__Phosphata"/>
    <property type="match status" value="1"/>
</dbReference>
<organism evidence="1 2">
    <name type="scientific">Raineyella fluvialis</name>
    <dbReference type="NCBI Taxonomy" id="2662261"/>
    <lineage>
        <taxon>Bacteria</taxon>
        <taxon>Bacillati</taxon>
        <taxon>Actinomycetota</taxon>
        <taxon>Actinomycetes</taxon>
        <taxon>Propionibacteriales</taxon>
        <taxon>Propionibacteriaceae</taxon>
        <taxon>Raineyella</taxon>
    </lineage>
</organism>
<dbReference type="Pfam" id="PF13419">
    <property type="entry name" value="HAD_2"/>
    <property type="match status" value="1"/>
</dbReference>
<evidence type="ECO:0000313" key="2">
    <source>
        <dbReference type="Proteomes" id="UP000386847"/>
    </source>
</evidence>
<keyword evidence="2" id="KW-1185">Reference proteome</keyword>
<dbReference type="EMBL" id="CP045725">
    <property type="protein sequence ID" value="QGF24541.1"/>
    <property type="molecule type" value="Genomic_DNA"/>
</dbReference>
<dbReference type="CDD" id="cd07505">
    <property type="entry name" value="HAD_BPGM-like"/>
    <property type="match status" value="1"/>
</dbReference>
<accession>A0A5Q2FDU2</accession>
<name>A0A5Q2FDU2_9ACTN</name>
<dbReference type="PANTHER" id="PTHR18901:SF38">
    <property type="entry name" value="PSEUDOURIDINE-5'-PHOSPHATASE"/>
    <property type="match status" value="1"/>
</dbReference>
<dbReference type="InterPro" id="IPR023214">
    <property type="entry name" value="HAD_sf"/>
</dbReference>
<dbReference type="SFLD" id="SFLDS00003">
    <property type="entry name" value="Haloacid_Dehalogenase"/>
    <property type="match status" value="1"/>
</dbReference>
<protein>
    <submittedName>
        <fullName evidence="1">HAD-IA family hydrolase</fullName>
    </submittedName>
</protein>
<dbReference type="KEGG" id="rain:Rai3103_13790"/>
<dbReference type="SUPFAM" id="SSF56784">
    <property type="entry name" value="HAD-like"/>
    <property type="match status" value="1"/>
</dbReference>
<dbReference type="Gene3D" id="3.40.50.1000">
    <property type="entry name" value="HAD superfamily/HAD-like"/>
    <property type="match status" value="1"/>
</dbReference>
<dbReference type="InterPro" id="IPR006439">
    <property type="entry name" value="HAD-SF_hydro_IA"/>
</dbReference>
<reference evidence="1 2" key="1">
    <citation type="submission" date="2019-10" db="EMBL/GenBank/DDBJ databases">
        <title>Genomic analysis of Raineyella sp. CBA3103.</title>
        <authorList>
            <person name="Roh S.W."/>
        </authorList>
    </citation>
    <scope>NUCLEOTIDE SEQUENCE [LARGE SCALE GENOMIC DNA]</scope>
    <source>
        <strain evidence="1 2">CBA3103</strain>
    </source>
</reference>
<dbReference type="InterPro" id="IPR036412">
    <property type="entry name" value="HAD-like_sf"/>
</dbReference>
<evidence type="ECO:0000313" key="1">
    <source>
        <dbReference type="EMBL" id="QGF24541.1"/>
    </source>
</evidence>